<evidence type="ECO:0000256" key="4">
    <source>
        <dbReference type="ARBA" id="ARBA00023157"/>
    </source>
</evidence>
<dbReference type="Proteomes" id="UP000095300">
    <property type="component" value="Unassembled WGS sequence"/>
</dbReference>
<keyword evidence="2" id="KW-0719">Serine esterase</keyword>
<keyword evidence="3 6" id="KW-0378">Hydrolase</keyword>
<evidence type="ECO:0000256" key="1">
    <source>
        <dbReference type="ARBA" id="ARBA00005964"/>
    </source>
</evidence>
<evidence type="ECO:0000256" key="3">
    <source>
        <dbReference type="ARBA" id="ARBA00022801"/>
    </source>
</evidence>
<keyword evidence="5" id="KW-0325">Glycoprotein</keyword>
<evidence type="ECO:0000313" key="8">
    <source>
        <dbReference type="EnsemblMetazoa" id="SCAU001731-PA"/>
    </source>
</evidence>
<dbReference type="InterPro" id="IPR002018">
    <property type="entry name" value="CarbesteraseB"/>
</dbReference>
<evidence type="ECO:0000259" key="7">
    <source>
        <dbReference type="Pfam" id="PF00135"/>
    </source>
</evidence>
<dbReference type="EC" id="3.1.1.-" evidence="6"/>
<evidence type="ECO:0000256" key="2">
    <source>
        <dbReference type="ARBA" id="ARBA00022487"/>
    </source>
</evidence>
<dbReference type="VEuPathDB" id="VectorBase:SCAU001731"/>
<evidence type="ECO:0000256" key="6">
    <source>
        <dbReference type="RuleBase" id="RU361235"/>
    </source>
</evidence>
<dbReference type="PANTHER" id="PTHR43142:SF1">
    <property type="entry name" value="CARBOXYLIC ESTER HYDROLASE"/>
    <property type="match status" value="1"/>
</dbReference>
<proteinExistence type="inferred from homology"/>
<dbReference type="InterPro" id="IPR019826">
    <property type="entry name" value="Carboxylesterase_B_AS"/>
</dbReference>
<evidence type="ECO:0000313" key="9">
    <source>
        <dbReference type="Proteomes" id="UP000095300"/>
    </source>
</evidence>
<dbReference type="InterPro" id="IPR029058">
    <property type="entry name" value="AB_hydrolase_fold"/>
</dbReference>
<organism evidence="8 9">
    <name type="scientific">Stomoxys calcitrans</name>
    <name type="common">Stable fly</name>
    <name type="synonym">Conops calcitrans</name>
    <dbReference type="NCBI Taxonomy" id="35570"/>
    <lineage>
        <taxon>Eukaryota</taxon>
        <taxon>Metazoa</taxon>
        <taxon>Ecdysozoa</taxon>
        <taxon>Arthropoda</taxon>
        <taxon>Hexapoda</taxon>
        <taxon>Insecta</taxon>
        <taxon>Pterygota</taxon>
        <taxon>Neoptera</taxon>
        <taxon>Endopterygota</taxon>
        <taxon>Diptera</taxon>
        <taxon>Brachycera</taxon>
        <taxon>Muscomorpha</taxon>
        <taxon>Muscoidea</taxon>
        <taxon>Muscidae</taxon>
        <taxon>Stomoxys</taxon>
    </lineage>
</organism>
<name>A0A1I8NSW2_STOCA</name>
<dbReference type="PROSITE" id="PS00122">
    <property type="entry name" value="CARBOXYLESTERASE_B_1"/>
    <property type="match status" value="1"/>
</dbReference>
<dbReference type="Gene3D" id="3.40.50.1820">
    <property type="entry name" value="alpha/beta hydrolase"/>
    <property type="match status" value="1"/>
</dbReference>
<dbReference type="STRING" id="35570.A0A1I8NSW2"/>
<keyword evidence="9" id="KW-1185">Reference proteome</keyword>
<dbReference type="GO" id="GO:0052689">
    <property type="term" value="F:carboxylic ester hydrolase activity"/>
    <property type="evidence" value="ECO:0007669"/>
    <property type="project" value="UniProtKB-KW"/>
</dbReference>
<feature type="domain" description="Carboxylesterase type B" evidence="7">
    <location>
        <begin position="67"/>
        <end position="578"/>
    </location>
</feature>
<comment type="similarity">
    <text evidence="1 6">Belongs to the type-B carboxylesterase/lipase family.</text>
</comment>
<keyword evidence="4" id="KW-1015">Disulfide bond</keyword>
<accession>A0A1I8NSW2</accession>
<dbReference type="Pfam" id="PF00135">
    <property type="entry name" value="COesterase"/>
    <property type="match status" value="1"/>
</dbReference>
<dbReference type="EnsemblMetazoa" id="SCAU001731-RA">
    <property type="protein sequence ID" value="SCAU001731-PA"/>
    <property type="gene ID" value="SCAU001731"/>
</dbReference>
<gene>
    <name evidence="8" type="primary">106093519</name>
</gene>
<reference evidence="8" key="1">
    <citation type="submission" date="2020-05" db="UniProtKB">
        <authorList>
            <consortium name="EnsemblMetazoa"/>
        </authorList>
    </citation>
    <scope>IDENTIFICATION</scope>
    <source>
        <strain evidence="8">USDA</strain>
    </source>
</reference>
<dbReference type="PANTHER" id="PTHR43142">
    <property type="entry name" value="CARBOXYLIC ESTER HYDROLASE"/>
    <property type="match status" value="1"/>
</dbReference>
<evidence type="ECO:0000256" key="5">
    <source>
        <dbReference type="ARBA" id="ARBA00023180"/>
    </source>
</evidence>
<dbReference type="SUPFAM" id="SSF53474">
    <property type="entry name" value="alpha/beta-Hydrolases"/>
    <property type="match status" value="1"/>
</dbReference>
<protein>
    <recommendedName>
        <fullName evidence="6">Carboxylic ester hydrolase</fullName>
        <ecNumber evidence="6">3.1.1.-</ecNumber>
    </recommendedName>
</protein>
<sequence length="602" mass="68562">MALRTLSFSSLKLREIALNRYFGGSRLHASIALRYFSANRHGERLYAGNTMEGGDPTPVDGIAKQQMPVVQTNQGLIRGCSRHTIYNDSYQAFEGIPYAQPPVGELRFKSPLPAESWSDVRDCLEFEVKPMQKNYQGEIEGSEDCLYLNVYVKELKAKKKLPVMVWIYGGAFNTGGCIKSKYGPDYFMQKDVILVTFNYRLSVLGFLSLKDPALEVPGNAGLKDQILALKWVKDNIGHFGGDSENVTLFGESAGAAAVHYLLCADNAKGLFHKAICMSGCVLNNWAFSASTTDLPYKLACSKGYKGKKEDRYVLEFLQNCPAQELLQQDKLNAEAISKGGFYAFVPSLEPYESSDTIARKPMLESMKSSWGNEIPLIIGGNSFEGLVRYPIIKLKPEILDLYKKSPKMLIPHEVLAEKSEEEIEKLGKSLMQIHFKDTDKDRKKLLMDYLDYCSFHSFWHGLHRVVLSRLRHAKAPTFQYLFDFDSPTFNHHRKMFCGNDIEKGVAHADDLGYIFYSYHSWKLDRTSDEFLTIQRMVDIWTGFAKTSNPNCKHTKDAEWKPLSETNLHHWFKISNDLAFEEMPTEFKQKLQVWNDLYGEDLL</sequence>
<dbReference type="KEGG" id="scac:106093519"/>
<dbReference type="AlphaFoldDB" id="A0A1I8NSW2"/>
<dbReference type="OrthoDB" id="19653at2759"/>